<name>A0AAE3K1S4_9BACT</name>
<evidence type="ECO:0000313" key="2">
    <source>
        <dbReference type="Proteomes" id="UP001139365"/>
    </source>
</evidence>
<reference evidence="1 2" key="1">
    <citation type="submission" date="2022-03" db="EMBL/GenBank/DDBJ databases">
        <title>Metagenome-assembled genomes from swine fecal metagenomes.</title>
        <authorList>
            <person name="Holman D.B."/>
            <person name="Kommadath A."/>
        </authorList>
    </citation>
    <scope>NUCLEOTIDE SEQUENCE [LARGE SCALE GENOMIC DNA]</scope>
    <source>
        <strain evidence="1">SUG147</strain>
    </source>
</reference>
<dbReference type="Pfam" id="PF05164">
    <property type="entry name" value="ZapA"/>
    <property type="match status" value="1"/>
</dbReference>
<dbReference type="InterPro" id="IPR036192">
    <property type="entry name" value="Cell_div_ZapA-like_sf"/>
</dbReference>
<organism evidence="1 2">
    <name type="scientific">Candidatus Colimorpha enterica</name>
    <dbReference type="NCBI Taxonomy" id="3083063"/>
    <lineage>
        <taxon>Bacteria</taxon>
        <taxon>Pseudomonadati</taxon>
        <taxon>Bacteroidota</taxon>
        <taxon>Bacteroidia</taxon>
        <taxon>Bacteroidales</taxon>
        <taxon>Candidatus Colimorpha</taxon>
    </lineage>
</organism>
<accession>A0AAE3K1S4</accession>
<gene>
    <name evidence="1" type="ORF">MR241_06315</name>
</gene>
<dbReference type="Proteomes" id="UP001139365">
    <property type="component" value="Unassembled WGS sequence"/>
</dbReference>
<dbReference type="AlphaFoldDB" id="A0AAE3K1S4"/>
<dbReference type="InterPro" id="IPR007838">
    <property type="entry name" value="Cell_div_ZapA-like"/>
</dbReference>
<protein>
    <submittedName>
        <fullName evidence="1">Cell division protein ZapA</fullName>
    </submittedName>
</protein>
<keyword evidence="1" id="KW-0131">Cell cycle</keyword>
<keyword evidence="1" id="KW-0132">Cell division</keyword>
<sequence length="77" mass="8407">MKQKYDITVAGISLSIVSEDDEKYINSLVRLLDRRIADMTINKGKCSKGAALAVCALDYLDSSLKLQAELDAIKSGK</sequence>
<dbReference type="EMBL" id="JALEMU010000099">
    <property type="protein sequence ID" value="MCI5755894.1"/>
    <property type="molecule type" value="Genomic_DNA"/>
</dbReference>
<dbReference type="SUPFAM" id="SSF102829">
    <property type="entry name" value="Cell division protein ZapA-like"/>
    <property type="match status" value="1"/>
</dbReference>
<proteinExistence type="predicted"/>
<dbReference type="GO" id="GO:0051301">
    <property type="term" value="P:cell division"/>
    <property type="evidence" value="ECO:0007669"/>
    <property type="project" value="UniProtKB-KW"/>
</dbReference>
<comment type="caution">
    <text evidence="1">The sequence shown here is derived from an EMBL/GenBank/DDBJ whole genome shotgun (WGS) entry which is preliminary data.</text>
</comment>
<evidence type="ECO:0000313" key="1">
    <source>
        <dbReference type="EMBL" id="MCI5755894.1"/>
    </source>
</evidence>